<dbReference type="Proteomes" id="UP000695026">
    <property type="component" value="Unplaced"/>
</dbReference>
<evidence type="ECO:0000313" key="5">
    <source>
        <dbReference type="Proteomes" id="UP000695026"/>
    </source>
</evidence>
<keyword evidence="5" id="KW-1185">Reference proteome</keyword>
<dbReference type="CTD" id="63924"/>
<dbReference type="PANTHER" id="PTHR12306">
    <property type="entry name" value="CELL DEATH ACTIVATOR CIDE"/>
    <property type="match status" value="1"/>
</dbReference>
<dbReference type="InterPro" id="IPR003508">
    <property type="entry name" value="CIDE-N_dom"/>
</dbReference>
<dbReference type="PROSITE" id="PS51135">
    <property type="entry name" value="CIDE_N"/>
    <property type="match status" value="1"/>
</dbReference>
<dbReference type="GeneID" id="103060077"/>
<proteinExistence type="predicted"/>
<feature type="domain" description="CIDE-N" evidence="4">
    <location>
        <begin position="28"/>
        <end position="104"/>
    </location>
</feature>
<evidence type="ECO:0000256" key="1">
    <source>
        <dbReference type="ARBA" id="ARBA00022703"/>
    </source>
</evidence>
<reference evidence="6" key="1">
    <citation type="submission" date="2025-08" db="UniProtKB">
        <authorList>
            <consortium name="RefSeq"/>
        </authorList>
    </citation>
    <scope>IDENTIFICATION</scope>
    <source>
        <tissue evidence="6">Liver</tissue>
    </source>
</reference>
<dbReference type="GO" id="GO:0042981">
    <property type="term" value="P:regulation of apoptotic process"/>
    <property type="evidence" value="ECO:0007669"/>
    <property type="project" value="TreeGrafter"/>
</dbReference>
<evidence type="ECO:0000256" key="2">
    <source>
        <dbReference type="PROSITE-ProRule" id="PRU00447"/>
    </source>
</evidence>
<accession>A0A9F5J4X7</accession>
<name>A0A9F5J4X7_PYTBI</name>
<evidence type="ECO:0000256" key="3">
    <source>
        <dbReference type="SAM" id="Phobius"/>
    </source>
</evidence>
<protein>
    <submittedName>
        <fullName evidence="6">Cell death activator CIDE-3 isoform X2</fullName>
    </submittedName>
</protein>
<keyword evidence="1 2" id="KW-0053">Apoptosis</keyword>
<evidence type="ECO:0000313" key="6">
    <source>
        <dbReference type="RefSeq" id="XP_025027348.1"/>
    </source>
</evidence>
<dbReference type="Pfam" id="PF02017">
    <property type="entry name" value="CIDE-N"/>
    <property type="match status" value="1"/>
</dbReference>
<feature type="transmembrane region" description="Helical" evidence="3">
    <location>
        <begin position="164"/>
        <end position="187"/>
    </location>
</feature>
<dbReference type="SMART" id="SM00266">
    <property type="entry name" value="CAD"/>
    <property type="match status" value="1"/>
</dbReference>
<keyword evidence="3" id="KW-1133">Transmembrane helix</keyword>
<gene>
    <name evidence="6" type="primary">CIDEC</name>
</gene>
<dbReference type="GO" id="GO:0006915">
    <property type="term" value="P:apoptotic process"/>
    <property type="evidence" value="ECO:0007669"/>
    <property type="project" value="UniProtKB-UniRule"/>
</dbReference>
<keyword evidence="3" id="KW-0472">Membrane</keyword>
<dbReference type="RefSeq" id="XP_025027348.1">
    <property type="nucleotide sequence ID" value="XM_025171580.1"/>
</dbReference>
<dbReference type="SUPFAM" id="SSF54277">
    <property type="entry name" value="CAD &amp; PB1 domains"/>
    <property type="match status" value="1"/>
</dbReference>
<dbReference type="Gene3D" id="3.10.20.10">
    <property type="match status" value="1"/>
</dbReference>
<organism evidence="5 6">
    <name type="scientific">Python bivittatus</name>
    <name type="common">Burmese python</name>
    <name type="synonym">Python molurus bivittatus</name>
    <dbReference type="NCBI Taxonomy" id="176946"/>
    <lineage>
        <taxon>Eukaryota</taxon>
        <taxon>Metazoa</taxon>
        <taxon>Chordata</taxon>
        <taxon>Craniata</taxon>
        <taxon>Vertebrata</taxon>
        <taxon>Euteleostomi</taxon>
        <taxon>Lepidosauria</taxon>
        <taxon>Squamata</taxon>
        <taxon>Bifurcata</taxon>
        <taxon>Unidentata</taxon>
        <taxon>Episquamata</taxon>
        <taxon>Toxicofera</taxon>
        <taxon>Serpentes</taxon>
        <taxon>Henophidia</taxon>
        <taxon>Pythonidae</taxon>
        <taxon>Python</taxon>
    </lineage>
</organism>
<sequence>MDYAKKSLGLLSPSSLSKCVSGSASAPRLRPYRVSNCERTLRKGIMAESLNDLLEKVRSALLLVGTITVVLDEDGTSIESEEFFQTLEEGTVLLVLTEGQTWRPAKGSSPLDPFHHASHGSRLAGHLLLHAAIAGRSRGAEGRNFVIAAPRFCLFPRLSHPKDAALSLGCVCGGGGIFSAPLLLWTLNQGRLASYM</sequence>
<keyword evidence="3" id="KW-0812">Transmembrane</keyword>
<dbReference type="AlphaFoldDB" id="A0A9F5J4X7"/>
<dbReference type="PANTHER" id="PTHR12306:SF9">
    <property type="entry name" value="LIPID TRANSFERASE CIDEC"/>
    <property type="match status" value="1"/>
</dbReference>
<evidence type="ECO:0000259" key="4">
    <source>
        <dbReference type="PROSITE" id="PS51135"/>
    </source>
</evidence>